<keyword evidence="5" id="KW-1133">Transmembrane helix</keyword>
<dbReference type="GO" id="GO:0015086">
    <property type="term" value="F:cadmium ion transmembrane transporter activity"/>
    <property type="evidence" value="ECO:0007669"/>
    <property type="project" value="TreeGrafter"/>
</dbReference>
<evidence type="ECO:0000259" key="8">
    <source>
        <dbReference type="Pfam" id="PF16916"/>
    </source>
</evidence>
<dbReference type="InterPro" id="IPR027469">
    <property type="entry name" value="Cation_efflux_TMD_sf"/>
</dbReference>
<proteinExistence type="inferred from homology"/>
<dbReference type="AlphaFoldDB" id="A0A857KJB2"/>
<organism evidence="9">
    <name type="scientific">Gordonia amarae</name>
    <dbReference type="NCBI Taxonomy" id="36821"/>
    <lineage>
        <taxon>Bacteria</taxon>
        <taxon>Bacillati</taxon>
        <taxon>Actinomycetota</taxon>
        <taxon>Actinomycetes</taxon>
        <taxon>Mycobacteriales</taxon>
        <taxon>Gordoniaceae</taxon>
        <taxon>Gordonia</taxon>
    </lineage>
</organism>
<dbReference type="NCBIfam" id="TIGR01297">
    <property type="entry name" value="CDF"/>
    <property type="match status" value="1"/>
</dbReference>
<dbReference type="SUPFAM" id="SSF161111">
    <property type="entry name" value="Cation efflux protein transmembrane domain-like"/>
    <property type="match status" value="1"/>
</dbReference>
<dbReference type="InterPro" id="IPR002524">
    <property type="entry name" value="Cation_efflux"/>
</dbReference>
<evidence type="ECO:0000256" key="5">
    <source>
        <dbReference type="ARBA" id="ARBA00022989"/>
    </source>
</evidence>
<protein>
    <submittedName>
        <fullName evidence="9">Cation diffusion facilitator family transporter</fullName>
    </submittedName>
</protein>
<evidence type="ECO:0000256" key="1">
    <source>
        <dbReference type="ARBA" id="ARBA00004141"/>
    </source>
</evidence>
<evidence type="ECO:0000256" key="2">
    <source>
        <dbReference type="ARBA" id="ARBA00008114"/>
    </source>
</evidence>
<dbReference type="Pfam" id="PF16916">
    <property type="entry name" value="ZT_dimer"/>
    <property type="match status" value="1"/>
</dbReference>
<keyword evidence="4" id="KW-0812">Transmembrane</keyword>
<dbReference type="PANTHER" id="PTHR43840">
    <property type="entry name" value="MITOCHONDRIAL METAL TRANSPORTER 1-RELATED"/>
    <property type="match status" value="1"/>
</dbReference>
<evidence type="ECO:0000256" key="4">
    <source>
        <dbReference type="ARBA" id="ARBA00022692"/>
    </source>
</evidence>
<feature type="domain" description="Cation efflux protein cytoplasmic" evidence="8">
    <location>
        <begin position="210"/>
        <end position="287"/>
    </location>
</feature>
<keyword evidence="6" id="KW-0472">Membrane</keyword>
<dbReference type="Pfam" id="PF01545">
    <property type="entry name" value="Cation_efflux"/>
    <property type="match status" value="1"/>
</dbReference>
<dbReference type="GO" id="GO:0015093">
    <property type="term" value="F:ferrous iron transmembrane transporter activity"/>
    <property type="evidence" value="ECO:0007669"/>
    <property type="project" value="TreeGrafter"/>
</dbReference>
<dbReference type="SUPFAM" id="SSF160240">
    <property type="entry name" value="Cation efflux protein cytoplasmic domain-like"/>
    <property type="match status" value="1"/>
</dbReference>
<sequence length="303" mass="32259">MAHTTQDLSRWALLSIAAAALTIALKMTAWLITGSVGLLSDAAESVVNLVAAVVAFVALKVAARPPDATHNFGHQKSEYFSAIIEGTCIAIAAVVIIVSAVERLLNPKDIESAGVGLLISVIASVINGAVAWALIRAGRRSRSVTLEADGKHLATDVWTTAGILVAIALVAITGWSILDPIVAIAVAINILFVGGGLVGRAAAGLMDKALPDEQRTAIDAVLADFRSPEVTFHDVRTRESGHIRFVQLHMLVPGDWTVQRAHDLAERVESRLESAVDDVIPTIHIEPIGDPRAYEDWRLEETT</sequence>
<accession>A0A857KJB2</accession>
<evidence type="ECO:0000259" key="7">
    <source>
        <dbReference type="Pfam" id="PF01545"/>
    </source>
</evidence>
<dbReference type="RefSeq" id="WP_005183493.1">
    <property type="nucleotide sequence ID" value="NZ_CP045804.1"/>
</dbReference>
<reference evidence="9" key="1">
    <citation type="journal article" date="2021" name="Nat. Microbiol.">
        <title>Cocultivation of an ultrasmall environmental parasitic bacterium with lytic ability against bacteria associated with wastewater foams.</title>
        <authorList>
            <person name="Batinovic S."/>
            <person name="Rose J.J.A."/>
            <person name="Ratcliffe J."/>
            <person name="Seviour R.J."/>
            <person name="Petrovski S."/>
        </authorList>
    </citation>
    <scope>NUCLEOTIDE SEQUENCE</scope>
    <source>
        <strain evidence="9">CON44</strain>
    </source>
</reference>
<evidence type="ECO:0000256" key="6">
    <source>
        <dbReference type="ARBA" id="ARBA00023136"/>
    </source>
</evidence>
<dbReference type="Gene3D" id="3.30.70.1350">
    <property type="entry name" value="Cation efflux protein, cytoplasmic domain"/>
    <property type="match status" value="1"/>
</dbReference>
<feature type="domain" description="Cation efflux protein transmembrane" evidence="7">
    <location>
        <begin position="13"/>
        <end position="202"/>
    </location>
</feature>
<dbReference type="GO" id="GO:0005886">
    <property type="term" value="C:plasma membrane"/>
    <property type="evidence" value="ECO:0007669"/>
    <property type="project" value="TreeGrafter"/>
</dbReference>
<dbReference type="EMBL" id="CP045810">
    <property type="protein sequence ID" value="QHN39661.1"/>
    <property type="molecule type" value="Genomic_DNA"/>
</dbReference>
<dbReference type="PANTHER" id="PTHR43840:SF15">
    <property type="entry name" value="MITOCHONDRIAL METAL TRANSPORTER 1-RELATED"/>
    <property type="match status" value="1"/>
</dbReference>
<dbReference type="GO" id="GO:0015341">
    <property type="term" value="F:zinc efflux antiporter activity"/>
    <property type="evidence" value="ECO:0007669"/>
    <property type="project" value="TreeGrafter"/>
</dbReference>
<dbReference type="Gene3D" id="1.20.1510.10">
    <property type="entry name" value="Cation efflux protein transmembrane domain"/>
    <property type="match status" value="1"/>
</dbReference>
<dbReference type="InterPro" id="IPR027470">
    <property type="entry name" value="Cation_efflux_CTD"/>
</dbReference>
<comment type="subcellular location">
    <subcellularLocation>
        <location evidence="1">Membrane</location>
        <topology evidence="1">Multi-pass membrane protein</topology>
    </subcellularLocation>
</comment>
<evidence type="ECO:0000256" key="3">
    <source>
        <dbReference type="ARBA" id="ARBA00022448"/>
    </source>
</evidence>
<dbReference type="InterPro" id="IPR050291">
    <property type="entry name" value="CDF_Transporter"/>
</dbReference>
<keyword evidence="3" id="KW-0813">Transport</keyword>
<dbReference type="GO" id="GO:0006882">
    <property type="term" value="P:intracellular zinc ion homeostasis"/>
    <property type="evidence" value="ECO:0007669"/>
    <property type="project" value="TreeGrafter"/>
</dbReference>
<evidence type="ECO:0000313" key="9">
    <source>
        <dbReference type="EMBL" id="QHN39661.1"/>
    </source>
</evidence>
<dbReference type="InterPro" id="IPR036837">
    <property type="entry name" value="Cation_efflux_CTD_sf"/>
</dbReference>
<gene>
    <name evidence="9" type="ORF">GII30_11265</name>
</gene>
<dbReference type="InterPro" id="IPR058533">
    <property type="entry name" value="Cation_efflux_TM"/>
</dbReference>
<name>A0A857KJB2_9ACTN</name>
<comment type="similarity">
    <text evidence="2">Belongs to the cation diffusion facilitator (CDF) transporter (TC 2.A.4) family.</text>
</comment>